<keyword evidence="6 7" id="KW-0694">RNA-binding</keyword>
<feature type="binding site" evidence="7">
    <location>
        <position position="148"/>
    </location>
    <ligand>
        <name>S-adenosyl-L-methionine</name>
        <dbReference type="ChEBI" id="CHEBI:59789"/>
    </ligand>
</feature>
<dbReference type="PANTHER" id="PTHR43453">
    <property type="entry name" value="RRNA METHYLASE-LIKE"/>
    <property type="match status" value="1"/>
</dbReference>
<dbReference type="CDD" id="cd18092">
    <property type="entry name" value="SpoU-like_TrmH"/>
    <property type="match status" value="1"/>
</dbReference>
<feature type="binding site" evidence="7">
    <location>
        <position position="139"/>
    </location>
    <ligand>
        <name>S-adenosyl-L-methionine</name>
        <dbReference type="ChEBI" id="CHEBI:59789"/>
    </ligand>
</feature>
<dbReference type="GO" id="GO:0141100">
    <property type="term" value="F:tRNA (guanine(18)-2'-O)-methyltransferase activity"/>
    <property type="evidence" value="ECO:0007669"/>
    <property type="project" value="UniProtKB-UniRule"/>
</dbReference>
<dbReference type="InterPro" id="IPR029028">
    <property type="entry name" value="Alpha/beta_knot_MTases"/>
</dbReference>
<organism evidence="11 12">
    <name type="scientific">Shewanella zhuhaiensis</name>
    <dbReference type="NCBI Taxonomy" id="2919576"/>
    <lineage>
        <taxon>Bacteria</taxon>
        <taxon>Pseudomonadati</taxon>
        <taxon>Pseudomonadota</taxon>
        <taxon>Gammaproteobacteria</taxon>
        <taxon>Alteromonadales</taxon>
        <taxon>Shewanellaceae</taxon>
        <taxon>Shewanella</taxon>
    </lineage>
</organism>
<evidence type="ECO:0000256" key="8">
    <source>
        <dbReference type="SAM" id="MobiDB-lite"/>
    </source>
</evidence>
<evidence type="ECO:0000256" key="2">
    <source>
        <dbReference type="ARBA" id="ARBA00022603"/>
    </source>
</evidence>
<dbReference type="Pfam" id="PF12105">
    <property type="entry name" value="SpoU_methylas_C"/>
    <property type="match status" value="1"/>
</dbReference>
<evidence type="ECO:0000256" key="6">
    <source>
        <dbReference type="ARBA" id="ARBA00022884"/>
    </source>
</evidence>
<dbReference type="GO" id="GO:0000049">
    <property type="term" value="F:tRNA binding"/>
    <property type="evidence" value="ECO:0007669"/>
    <property type="project" value="UniProtKB-UniRule"/>
</dbReference>
<feature type="region of interest" description="Disordered" evidence="8">
    <location>
        <begin position="222"/>
        <end position="241"/>
    </location>
</feature>
<dbReference type="EC" id="2.1.1.34" evidence="7"/>
<dbReference type="Gene3D" id="3.40.1280.10">
    <property type="match status" value="1"/>
</dbReference>
<evidence type="ECO:0000259" key="9">
    <source>
        <dbReference type="Pfam" id="PF00588"/>
    </source>
</evidence>
<keyword evidence="5 7" id="KW-0819">tRNA processing</keyword>
<dbReference type="RefSeq" id="WP_240592363.1">
    <property type="nucleotide sequence ID" value="NZ_JAKUDL010000009.1"/>
</dbReference>
<feature type="domain" description="RNA methyltransferase SpoU/TrmH type C-terminal" evidence="10">
    <location>
        <begin position="163"/>
        <end position="215"/>
    </location>
</feature>
<evidence type="ECO:0000256" key="5">
    <source>
        <dbReference type="ARBA" id="ARBA00022694"/>
    </source>
</evidence>
<evidence type="ECO:0000256" key="3">
    <source>
        <dbReference type="ARBA" id="ARBA00022679"/>
    </source>
</evidence>
<dbReference type="Pfam" id="PF00588">
    <property type="entry name" value="SpoU_methylase"/>
    <property type="match status" value="1"/>
</dbReference>
<dbReference type="GO" id="GO:0002938">
    <property type="term" value="P:tRNA guanine ribose methylation"/>
    <property type="evidence" value="ECO:0007669"/>
    <property type="project" value="UniProtKB-UniRule"/>
</dbReference>
<dbReference type="InterPro" id="IPR001537">
    <property type="entry name" value="SpoU_MeTrfase"/>
</dbReference>
<evidence type="ECO:0000259" key="10">
    <source>
        <dbReference type="Pfam" id="PF12105"/>
    </source>
</evidence>
<dbReference type="PANTHER" id="PTHR43453:SF1">
    <property type="entry name" value="TRNA_RRNA METHYLTRANSFERASE SPOU TYPE DOMAIN-CONTAINING PROTEIN"/>
    <property type="match status" value="1"/>
</dbReference>
<protein>
    <recommendedName>
        <fullName evidence="7">tRNA (guanosine(18)-2'-O)-methyltransferase</fullName>
        <ecNumber evidence="7">2.1.1.34</ecNumber>
    </recommendedName>
    <alternativeName>
        <fullName evidence="7">tRNA [Gm18] methyltransferase</fullName>
    </alternativeName>
</protein>
<keyword evidence="2 7" id="KW-0489">Methyltransferase</keyword>
<proteinExistence type="inferred from homology"/>
<keyword evidence="12" id="KW-1185">Reference proteome</keyword>
<dbReference type="AlphaFoldDB" id="A0AAJ1BK11"/>
<evidence type="ECO:0000313" key="12">
    <source>
        <dbReference type="Proteomes" id="UP001297581"/>
    </source>
</evidence>
<evidence type="ECO:0000256" key="1">
    <source>
        <dbReference type="ARBA" id="ARBA00022555"/>
    </source>
</evidence>
<dbReference type="Proteomes" id="UP001297581">
    <property type="component" value="Unassembled WGS sequence"/>
</dbReference>
<feature type="domain" description="tRNA/rRNA methyltransferase SpoU type" evidence="9">
    <location>
        <begin position="20"/>
        <end position="159"/>
    </location>
</feature>
<comment type="similarity">
    <text evidence="7">Belongs to the class IV-like SAM-binding methyltransferase superfamily. RNA methyltransferase TrmH family.</text>
</comment>
<sequence>MSPERFARINEMLDNRQPDLTVILDQVHKTNNIAAVLRSADAVGVHQLHAVWPENDMRVSGNTASGSQQWVKTKRHSRVTDAIAALKAEGMQVVVTNFSSKAKDFREVDYTRPTAIVLGHEKFGVSDEAQALADAEVIIPMVGMVQSLNVSVAGALVLFEAERQRRQAGMYGSRKLPEDYCQQLLFEQGHPIYAKACRRKGLAYPAIDESGQIQASAEWWQKMREADPDAPRPERGRQRRM</sequence>
<comment type="caution">
    <text evidence="11">The sequence shown here is derived from an EMBL/GenBank/DDBJ whole genome shotgun (WGS) entry which is preliminary data.</text>
</comment>
<feature type="binding site" evidence="7">
    <location>
        <position position="96"/>
    </location>
    <ligand>
        <name>S-adenosyl-L-methionine</name>
        <dbReference type="ChEBI" id="CHEBI:59789"/>
    </ligand>
</feature>
<dbReference type="InterPro" id="IPR033671">
    <property type="entry name" value="TrmH"/>
</dbReference>
<dbReference type="EMBL" id="JAKUDL010000009">
    <property type="protein sequence ID" value="MCH4296306.1"/>
    <property type="molecule type" value="Genomic_DNA"/>
</dbReference>
<dbReference type="SUPFAM" id="SSF75217">
    <property type="entry name" value="alpha/beta knot"/>
    <property type="match status" value="1"/>
</dbReference>
<gene>
    <name evidence="7 11" type="primary">trmH</name>
    <name evidence="11" type="ORF">MJ923_18500</name>
</gene>
<comment type="catalytic activity">
    <reaction evidence="7">
        <text>guanosine(18) in tRNA + S-adenosyl-L-methionine = 2'-O-methylguanosine(18) in tRNA + S-adenosyl-L-homocysteine + H(+)</text>
        <dbReference type="Rhea" id="RHEA:20077"/>
        <dbReference type="Rhea" id="RHEA-COMP:10190"/>
        <dbReference type="Rhea" id="RHEA-COMP:10192"/>
        <dbReference type="ChEBI" id="CHEBI:15378"/>
        <dbReference type="ChEBI" id="CHEBI:57856"/>
        <dbReference type="ChEBI" id="CHEBI:59789"/>
        <dbReference type="ChEBI" id="CHEBI:74269"/>
        <dbReference type="ChEBI" id="CHEBI:74445"/>
        <dbReference type="EC" id="2.1.1.34"/>
    </reaction>
</comment>
<evidence type="ECO:0000313" key="11">
    <source>
        <dbReference type="EMBL" id="MCH4296306.1"/>
    </source>
</evidence>
<keyword evidence="4 7" id="KW-0949">S-adenosyl-L-methionine</keyword>
<dbReference type="InterPro" id="IPR029026">
    <property type="entry name" value="tRNA_m1G_MTases_N"/>
</dbReference>
<name>A0AAJ1BK11_9GAMM</name>
<comment type="function">
    <text evidence="7">Catalyzes the 2'-O methylation of guanosine at position 18 in tRNA.</text>
</comment>
<reference evidence="11 12" key="1">
    <citation type="submission" date="2022-02" db="EMBL/GenBank/DDBJ databases">
        <title>The genome sequence of Shewanella sp. 3B26.</title>
        <authorList>
            <person name="Du J."/>
        </authorList>
    </citation>
    <scope>NUCLEOTIDE SEQUENCE [LARGE SCALE GENOMIC DNA]</scope>
    <source>
        <strain evidence="11 12">3B26</strain>
    </source>
</reference>
<accession>A0AAJ1BK11</accession>
<evidence type="ECO:0000256" key="4">
    <source>
        <dbReference type="ARBA" id="ARBA00022691"/>
    </source>
</evidence>
<keyword evidence="1 7" id="KW-0820">tRNA-binding</keyword>
<evidence type="ECO:0000256" key="7">
    <source>
        <dbReference type="HAMAP-Rule" id="MF_02060"/>
    </source>
</evidence>
<comment type="caution">
    <text evidence="7">Lacks conserved residue(s) required for the propagation of feature annotation.</text>
</comment>
<keyword evidence="3 7" id="KW-0808">Transferase</keyword>
<dbReference type="InterPro" id="IPR022724">
    <property type="entry name" value="rRNA_MeTrfase_SpoU_C"/>
</dbReference>
<dbReference type="NCBIfam" id="NF008295">
    <property type="entry name" value="PRK11081.1"/>
    <property type="match status" value="1"/>
</dbReference>
<dbReference type="HAMAP" id="MF_02060">
    <property type="entry name" value="tRNA_methyltr_TrmH"/>
    <property type="match status" value="1"/>
</dbReference>